<dbReference type="GO" id="GO:0004674">
    <property type="term" value="F:protein serine/threonine kinase activity"/>
    <property type="evidence" value="ECO:0007669"/>
    <property type="project" value="UniProtKB-KW"/>
</dbReference>
<evidence type="ECO:0000256" key="4">
    <source>
        <dbReference type="ARBA" id="ARBA00022527"/>
    </source>
</evidence>
<dbReference type="InterPro" id="IPR004041">
    <property type="entry name" value="NAF_dom"/>
</dbReference>
<organism evidence="18 19">
    <name type="scientific">Trapa natans</name>
    <name type="common">Water chestnut</name>
    <dbReference type="NCBI Taxonomy" id="22666"/>
    <lineage>
        <taxon>Eukaryota</taxon>
        <taxon>Viridiplantae</taxon>
        <taxon>Streptophyta</taxon>
        <taxon>Embryophyta</taxon>
        <taxon>Tracheophyta</taxon>
        <taxon>Spermatophyta</taxon>
        <taxon>Magnoliopsida</taxon>
        <taxon>eudicotyledons</taxon>
        <taxon>Gunneridae</taxon>
        <taxon>Pentapetalae</taxon>
        <taxon>rosids</taxon>
        <taxon>malvids</taxon>
        <taxon>Myrtales</taxon>
        <taxon>Lythraceae</taxon>
        <taxon>Trapa</taxon>
    </lineage>
</organism>
<evidence type="ECO:0000259" key="16">
    <source>
        <dbReference type="PROSITE" id="PS50011"/>
    </source>
</evidence>
<evidence type="ECO:0000259" key="17">
    <source>
        <dbReference type="PROSITE" id="PS50816"/>
    </source>
</evidence>
<feature type="domain" description="Protein kinase" evidence="16">
    <location>
        <begin position="33"/>
        <end position="287"/>
    </location>
</feature>
<feature type="compositionally biased region" description="Acidic residues" evidence="15">
    <location>
        <begin position="305"/>
        <end position="318"/>
    </location>
</feature>
<keyword evidence="4 14" id="KW-0723">Serine/threonine-protein kinase</keyword>
<reference evidence="18 19" key="1">
    <citation type="journal article" date="2023" name="Hortic Res">
        <title>Pangenome of water caltrop reveals structural variations and asymmetric subgenome divergence after allopolyploidization.</title>
        <authorList>
            <person name="Zhang X."/>
            <person name="Chen Y."/>
            <person name="Wang L."/>
            <person name="Yuan Y."/>
            <person name="Fang M."/>
            <person name="Shi L."/>
            <person name="Lu R."/>
            <person name="Comes H.P."/>
            <person name="Ma Y."/>
            <person name="Chen Y."/>
            <person name="Huang G."/>
            <person name="Zhou Y."/>
            <person name="Zheng Z."/>
            <person name="Qiu Y."/>
        </authorList>
    </citation>
    <scope>NUCLEOTIDE SEQUENCE [LARGE SCALE GENOMIC DNA]</scope>
    <source>
        <strain evidence="18">F231</strain>
    </source>
</reference>
<dbReference type="PROSITE" id="PS50816">
    <property type="entry name" value="NAF"/>
    <property type="match status" value="1"/>
</dbReference>
<feature type="domain" description="NAF" evidence="17">
    <location>
        <begin position="333"/>
        <end position="357"/>
    </location>
</feature>
<comment type="caution">
    <text evidence="18">The sequence shown here is derived from an EMBL/GenBank/DDBJ whole genome shotgun (WGS) entry which is preliminary data.</text>
</comment>
<keyword evidence="9" id="KW-0464">Manganese</keyword>
<dbReference type="Pfam" id="PF00069">
    <property type="entry name" value="Pkinase"/>
    <property type="match status" value="1"/>
</dbReference>
<dbReference type="PROSITE" id="PS50011">
    <property type="entry name" value="PROTEIN_KINASE_DOM"/>
    <property type="match status" value="1"/>
</dbReference>
<feature type="region of interest" description="Disordered" evidence="15">
    <location>
        <begin position="302"/>
        <end position="333"/>
    </location>
</feature>
<dbReference type="PROSITE" id="PS00107">
    <property type="entry name" value="PROTEIN_KINASE_ATP"/>
    <property type="match status" value="1"/>
</dbReference>
<evidence type="ECO:0000256" key="6">
    <source>
        <dbReference type="ARBA" id="ARBA00022741"/>
    </source>
</evidence>
<dbReference type="FunFam" id="1.10.510.10:FF:000571">
    <property type="entry name" value="Maternal embryonic leucine zipper kinase"/>
    <property type="match status" value="1"/>
</dbReference>
<evidence type="ECO:0000256" key="8">
    <source>
        <dbReference type="ARBA" id="ARBA00022840"/>
    </source>
</evidence>
<evidence type="ECO:0000256" key="11">
    <source>
        <dbReference type="ARBA" id="ARBA00048679"/>
    </source>
</evidence>
<comment type="catalytic activity">
    <reaction evidence="10">
        <text>L-threonyl-[protein] + ATP = O-phospho-L-threonyl-[protein] + ADP + H(+)</text>
        <dbReference type="Rhea" id="RHEA:46608"/>
        <dbReference type="Rhea" id="RHEA-COMP:11060"/>
        <dbReference type="Rhea" id="RHEA-COMP:11605"/>
        <dbReference type="ChEBI" id="CHEBI:15378"/>
        <dbReference type="ChEBI" id="CHEBI:30013"/>
        <dbReference type="ChEBI" id="CHEBI:30616"/>
        <dbReference type="ChEBI" id="CHEBI:61977"/>
        <dbReference type="ChEBI" id="CHEBI:456216"/>
        <dbReference type="EC" id="2.7.11.1"/>
    </reaction>
</comment>
<dbReference type="InterPro" id="IPR017441">
    <property type="entry name" value="Protein_kinase_ATP_BS"/>
</dbReference>
<evidence type="ECO:0000313" key="18">
    <source>
        <dbReference type="EMBL" id="KAK4802439.1"/>
    </source>
</evidence>
<evidence type="ECO:0000256" key="12">
    <source>
        <dbReference type="ARBA" id="ARBA00058225"/>
    </source>
</evidence>
<dbReference type="GO" id="GO:0007165">
    <property type="term" value="P:signal transduction"/>
    <property type="evidence" value="ECO:0007669"/>
    <property type="project" value="InterPro"/>
</dbReference>
<comment type="cofactor">
    <cofactor evidence="1">
        <name>Mn(2+)</name>
        <dbReference type="ChEBI" id="CHEBI:29035"/>
    </cofactor>
</comment>
<comment type="function">
    <text evidence="12">CIPK serine-threonine protein kinases interact with CBL proteins. Binding of a CBL protein to the regulatory NAF domain of CIPK protein lead to the activation of the kinase in a calcium-dependent manner.</text>
</comment>
<feature type="compositionally biased region" description="Polar residues" evidence="15">
    <location>
        <begin position="321"/>
        <end position="331"/>
    </location>
</feature>
<keyword evidence="6 13" id="KW-0547">Nucleotide-binding</keyword>
<keyword evidence="19" id="KW-1185">Reference proteome</keyword>
<dbReference type="Pfam" id="PF03822">
    <property type="entry name" value="NAF"/>
    <property type="match status" value="1"/>
</dbReference>
<dbReference type="Gene3D" id="3.30.200.20">
    <property type="entry name" value="Phosphorylase Kinase, domain 1"/>
    <property type="match status" value="1"/>
</dbReference>
<dbReference type="CDD" id="cd12195">
    <property type="entry name" value="CIPK_C"/>
    <property type="match status" value="1"/>
</dbReference>
<proteinExistence type="inferred from homology"/>
<feature type="binding site" evidence="13">
    <location>
        <position position="62"/>
    </location>
    <ligand>
        <name>ATP</name>
        <dbReference type="ChEBI" id="CHEBI:30616"/>
    </ligand>
</feature>
<keyword evidence="8 13" id="KW-0067">ATP-binding</keyword>
<dbReference type="EMBL" id="JAXQNO010000002">
    <property type="protein sequence ID" value="KAK4802439.1"/>
    <property type="molecule type" value="Genomic_DNA"/>
</dbReference>
<accession>A0AAN7MCA7</accession>
<dbReference type="Gene3D" id="3.30.310.80">
    <property type="entry name" value="Kinase associated domain 1, KA1"/>
    <property type="match status" value="1"/>
</dbReference>
<dbReference type="FunFam" id="3.30.200.20:FF:000042">
    <property type="entry name" value="Aurora kinase A"/>
    <property type="match status" value="1"/>
</dbReference>
<dbReference type="PANTHER" id="PTHR43895:SF140">
    <property type="entry name" value="CBL-INTERACTING SERINE_THREONINE-PROTEIN KINASE 12"/>
    <property type="match status" value="1"/>
</dbReference>
<comment type="catalytic activity">
    <reaction evidence="11">
        <text>L-seryl-[protein] + ATP = O-phospho-L-seryl-[protein] + ADP + H(+)</text>
        <dbReference type="Rhea" id="RHEA:17989"/>
        <dbReference type="Rhea" id="RHEA-COMP:9863"/>
        <dbReference type="Rhea" id="RHEA-COMP:11604"/>
        <dbReference type="ChEBI" id="CHEBI:15378"/>
        <dbReference type="ChEBI" id="CHEBI:29999"/>
        <dbReference type="ChEBI" id="CHEBI:30616"/>
        <dbReference type="ChEBI" id="CHEBI:83421"/>
        <dbReference type="ChEBI" id="CHEBI:456216"/>
        <dbReference type="EC" id="2.7.11.1"/>
    </reaction>
</comment>
<dbReference type="EC" id="2.7.11.1" evidence="3"/>
<dbReference type="InterPro" id="IPR018451">
    <property type="entry name" value="NAF/FISL_domain"/>
</dbReference>
<evidence type="ECO:0000256" key="13">
    <source>
        <dbReference type="PROSITE-ProRule" id="PRU10141"/>
    </source>
</evidence>
<dbReference type="PROSITE" id="PS00108">
    <property type="entry name" value="PROTEIN_KINASE_ST"/>
    <property type="match status" value="1"/>
</dbReference>
<keyword evidence="5" id="KW-0808">Transferase</keyword>
<dbReference type="AlphaFoldDB" id="A0AAN7MCA7"/>
<dbReference type="InterPro" id="IPR000719">
    <property type="entry name" value="Prot_kinase_dom"/>
</dbReference>
<evidence type="ECO:0000256" key="2">
    <source>
        <dbReference type="ARBA" id="ARBA00006234"/>
    </source>
</evidence>
<dbReference type="SUPFAM" id="SSF56112">
    <property type="entry name" value="Protein kinase-like (PK-like)"/>
    <property type="match status" value="1"/>
</dbReference>
<evidence type="ECO:0000256" key="7">
    <source>
        <dbReference type="ARBA" id="ARBA00022777"/>
    </source>
</evidence>
<sequence>MDKKKPPTGKKSSADEGQASSEKQQKSPFLGRYEMGRLIGSGHFGKVYYAHKLDTGEEVAIKVMEKKMIVDKGLMDKIKQEITILSCLRHPNIVQLIEVMATKSKVCIVLEYIKGGELMEKVVNGRLPEDVARKYFQQLISAVAFCHQRGIFHRDIKPENLLISHNDDLKVCDFGLSALSDQSHQDGIFHTSCGTPAYVAPEVLAAKGYVAAKADTWSCGVVLFVLLAGYLPFYGENFIAVHRKICTGNYKCPPWFSPKVTRLIKKLLDTNTNTRITIPEIMEDSWFKKDFQKVKFSMEDKLRNDDDDDDDEDEDDDNRDPSSAESKQSASPRRPMSLNAFDIISFTEDLNLSGLFEQSGKVMRFVSEASPSNIITKLEEIAKGVGFDVRKKNKGCRICMEGSREVEGIKNPLSIAVEIFELTPSLVVVEVRKEAGNKEEYEYFYMKTLKPGLESLMLEEGNPNSSNVPCDSE</sequence>
<dbReference type="GO" id="GO:0005524">
    <property type="term" value="F:ATP binding"/>
    <property type="evidence" value="ECO:0007669"/>
    <property type="project" value="UniProtKB-UniRule"/>
</dbReference>
<gene>
    <name evidence="18" type="ORF">SAY86_000642</name>
</gene>
<comment type="similarity">
    <text evidence="2">Belongs to the protein kinase superfamily. CAMK Ser/Thr protein kinase family. SNF1 subfamily.</text>
</comment>
<dbReference type="Proteomes" id="UP001346149">
    <property type="component" value="Unassembled WGS sequence"/>
</dbReference>
<name>A0AAN7MCA7_TRANT</name>
<evidence type="ECO:0000256" key="5">
    <source>
        <dbReference type="ARBA" id="ARBA00022679"/>
    </source>
</evidence>
<evidence type="ECO:0000313" key="19">
    <source>
        <dbReference type="Proteomes" id="UP001346149"/>
    </source>
</evidence>
<evidence type="ECO:0000256" key="3">
    <source>
        <dbReference type="ARBA" id="ARBA00012513"/>
    </source>
</evidence>
<dbReference type="PANTHER" id="PTHR43895">
    <property type="entry name" value="CALCIUM/CALMODULIN-DEPENDENT PROTEIN KINASE KINASE-RELATED"/>
    <property type="match status" value="1"/>
</dbReference>
<evidence type="ECO:0000256" key="1">
    <source>
        <dbReference type="ARBA" id="ARBA00001936"/>
    </source>
</evidence>
<feature type="region of interest" description="Disordered" evidence="15">
    <location>
        <begin position="1"/>
        <end position="26"/>
    </location>
</feature>
<dbReference type="SMART" id="SM00220">
    <property type="entry name" value="S_TKc"/>
    <property type="match status" value="1"/>
</dbReference>
<evidence type="ECO:0000256" key="10">
    <source>
        <dbReference type="ARBA" id="ARBA00047899"/>
    </source>
</evidence>
<dbReference type="Gene3D" id="1.10.510.10">
    <property type="entry name" value="Transferase(Phosphotransferase) domain 1"/>
    <property type="match status" value="1"/>
</dbReference>
<evidence type="ECO:0000256" key="14">
    <source>
        <dbReference type="RuleBase" id="RU000304"/>
    </source>
</evidence>
<protein>
    <recommendedName>
        <fullName evidence="3">non-specific serine/threonine protein kinase</fullName>
        <ecNumber evidence="3">2.7.11.1</ecNumber>
    </recommendedName>
</protein>
<evidence type="ECO:0000256" key="15">
    <source>
        <dbReference type="SAM" id="MobiDB-lite"/>
    </source>
</evidence>
<evidence type="ECO:0000256" key="9">
    <source>
        <dbReference type="ARBA" id="ARBA00023211"/>
    </source>
</evidence>
<dbReference type="InterPro" id="IPR008271">
    <property type="entry name" value="Ser/Thr_kinase_AS"/>
</dbReference>
<keyword evidence="7" id="KW-0418">Kinase</keyword>
<dbReference type="FunFam" id="3.30.310.80:FF:000005">
    <property type="entry name" value="Non-specific serine/threonine protein kinase"/>
    <property type="match status" value="1"/>
</dbReference>
<dbReference type="InterPro" id="IPR011009">
    <property type="entry name" value="Kinase-like_dom_sf"/>
</dbReference>